<evidence type="ECO:0000256" key="5">
    <source>
        <dbReference type="ARBA" id="ARBA00023004"/>
    </source>
</evidence>
<dbReference type="InterPro" id="IPR027450">
    <property type="entry name" value="AlkB-like"/>
</dbReference>
<feature type="domain" description="Alpha-ketoglutarate-dependent dioxygenase AlkB-like" evidence="7">
    <location>
        <begin position="200"/>
        <end position="329"/>
    </location>
</feature>
<dbReference type="GO" id="GO:0008198">
    <property type="term" value="F:ferrous iron binding"/>
    <property type="evidence" value="ECO:0007669"/>
    <property type="project" value="TreeGrafter"/>
</dbReference>
<dbReference type="GO" id="GO:0035515">
    <property type="term" value="F:oxidative RNA demethylase activity"/>
    <property type="evidence" value="ECO:0007669"/>
    <property type="project" value="TreeGrafter"/>
</dbReference>
<reference evidence="8 9" key="1">
    <citation type="journal article" date="2022" name="Nat. Plants">
        <title>Genomes of leafy and leafless Platanthera orchids illuminate the evolution of mycoheterotrophy.</title>
        <authorList>
            <person name="Li M.H."/>
            <person name="Liu K.W."/>
            <person name="Li Z."/>
            <person name="Lu H.C."/>
            <person name="Ye Q.L."/>
            <person name="Zhang D."/>
            <person name="Wang J.Y."/>
            <person name="Li Y.F."/>
            <person name="Zhong Z.M."/>
            <person name="Liu X."/>
            <person name="Yu X."/>
            <person name="Liu D.K."/>
            <person name="Tu X.D."/>
            <person name="Liu B."/>
            <person name="Hao Y."/>
            <person name="Liao X.Y."/>
            <person name="Jiang Y.T."/>
            <person name="Sun W.H."/>
            <person name="Chen J."/>
            <person name="Chen Y.Q."/>
            <person name="Ai Y."/>
            <person name="Zhai J.W."/>
            <person name="Wu S.S."/>
            <person name="Zhou Z."/>
            <person name="Hsiao Y.Y."/>
            <person name="Wu W.L."/>
            <person name="Chen Y.Y."/>
            <person name="Lin Y.F."/>
            <person name="Hsu J.L."/>
            <person name="Li C.Y."/>
            <person name="Wang Z.W."/>
            <person name="Zhao X."/>
            <person name="Zhong W.Y."/>
            <person name="Ma X.K."/>
            <person name="Ma L."/>
            <person name="Huang J."/>
            <person name="Chen G.Z."/>
            <person name="Huang M.Z."/>
            <person name="Huang L."/>
            <person name="Peng D.H."/>
            <person name="Luo Y.B."/>
            <person name="Zou S.Q."/>
            <person name="Chen S.P."/>
            <person name="Lan S."/>
            <person name="Tsai W.C."/>
            <person name="Van de Peer Y."/>
            <person name="Liu Z.J."/>
        </authorList>
    </citation>
    <scope>NUCLEOTIDE SEQUENCE [LARGE SCALE GENOMIC DNA]</scope>
    <source>
        <strain evidence="8">Lor287</strain>
    </source>
</reference>
<evidence type="ECO:0000259" key="7">
    <source>
        <dbReference type="Pfam" id="PF13532"/>
    </source>
</evidence>
<keyword evidence="9" id="KW-1185">Reference proteome</keyword>
<keyword evidence="5 6" id="KW-0408">Iron</keyword>
<evidence type="ECO:0000256" key="6">
    <source>
        <dbReference type="PIRSR" id="PIRSR604574-2"/>
    </source>
</evidence>
<keyword evidence="3 8" id="KW-0223">Dioxygenase</keyword>
<feature type="binding site" evidence="6">
    <location>
        <position position="272"/>
    </location>
    <ligand>
        <name>Fe cation</name>
        <dbReference type="ChEBI" id="CHEBI:24875"/>
        <note>catalytic</note>
    </ligand>
</feature>
<evidence type="ECO:0000256" key="3">
    <source>
        <dbReference type="ARBA" id="ARBA00022964"/>
    </source>
</evidence>
<feature type="binding site" evidence="6">
    <location>
        <position position="328"/>
    </location>
    <ligand>
        <name>Fe cation</name>
        <dbReference type="ChEBI" id="CHEBI:24875"/>
        <note>catalytic</note>
    </ligand>
</feature>
<dbReference type="GO" id="GO:0005737">
    <property type="term" value="C:cytoplasm"/>
    <property type="evidence" value="ECO:0007669"/>
    <property type="project" value="TreeGrafter"/>
</dbReference>
<organism evidence="8 9">
    <name type="scientific">Platanthera zijinensis</name>
    <dbReference type="NCBI Taxonomy" id="2320716"/>
    <lineage>
        <taxon>Eukaryota</taxon>
        <taxon>Viridiplantae</taxon>
        <taxon>Streptophyta</taxon>
        <taxon>Embryophyta</taxon>
        <taxon>Tracheophyta</taxon>
        <taxon>Spermatophyta</taxon>
        <taxon>Magnoliopsida</taxon>
        <taxon>Liliopsida</taxon>
        <taxon>Asparagales</taxon>
        <taxon>Orchidaceae</taxon>
        <taxon>Orchidoideae</taxon>
        <taxon>Orchideae</taxon>
        <taxon>Orchidinae</taxon>
        <taxon>Platanthera</taxon>
    </lineage>
</organism>
<evidence type="ECO:0000256" key="2">
    <source>
        <dbReference type="ARBA" id="ARBA00022723"/>
    </source>
</evidence>
<feature type="binding site" evidence="6">
    <location>
        <position position="274"/>
    </location>
    <ligand>
        <name>Fe cation</name>
        <dbReference type="ChEBI" id="CHEBI:24875"/>
        <note>catalytic</note>
    </ligand>
</feature>
<dbReference type="EMBL" id="JBBWWQ010000013">
    <property type="protein sequence ID" value="KAK8933876.1"/>
    <property type="molecule type" value="Genomic_DNA"/>
</dbReference>
<dbReference type="Proteomes" id="UP001418222">
    <property type="component" value="Unassembled WGS sequence"/>
</dbReference>
<comment type="similarity">
    <text evidence="1">Belongs to the alkB family.</text>
</comment>
<protein>
    <submittedName>
        <fullName evidence="8">Alpha-ketoglutarate-dependent dioxygenase alkB</fullName>
    </submittedName>
</protein>
<comment type="cofactor">
    <cofactor evidence="6">
        <name>Fe(2+)</name>
        <dbReference type="ChEBI" id="CHEBI:29033"/>
    </cofactor>
    <text evidence="6">Binds 1 Fe(2+) ion per subunit.</text>
</comment>
<dbReference type="Pfam" id="PF13532">
    <property type="entry name" value="2OG-FeII_Oxy_2"/>
    <property type="match status" value="1"/>
</dbReference>
<evidence type="ECO:0000313" key="8">
    <source>
        <dbReference type="EMBL" id="KAK8933876.1"/>
    </source>
</evidence>
<evidence type="ECO:0000256" key="1">
    <source>
        <dbReference type="ARBA" id="ARBA00007879"/>
    </source>
</evidence>
<sequence length="371" mass="42596">MATCCSGGSDTWERRTKNCSSLQACIKSSTDLVWTNVVRASRGLLRIREPNRMLQTLLKLRQVILWIVVDFRVHREPPMWTRRYLIHDILSFVHGSGFYFIPGALTDEEQGHWIRESLVSFPQPPNRTNHTTAYGPIFDLFDAVQNNKVLIELGMASSKVEPTQSEGDVKSDLNSQRYSFSQVPREILWRVLEKKGIRQEYLVRVVRWLSFGFRFSWPKRNYDVSLPHKKIPYALCLVAKKMAVPAMPNGEEFRPEAAIVNYFGPGDMLGGHLDDMEKDWSKPIVSISLGCKAIFLLGGKSREDMPIAMFLRSGDIVLMAGEARECFHGQFSLYYSYVFFQMDFLHNLERDRTAPVHSMSSVAIEMDQTLK</sequence>
<accession>A0AAP0B933</accession>
<dbReference type="PANTHER" id="PTHR16557">
    <property type="entry name" value="ALKYLATED DNA REPAIR PROTEIN ALKB-RELATED"/>
    <property type="match status" value="1"/>
</dbReference>
<evidence type="ECO:0000256" key="4">
    <source>
        <dbReference type="ARBA" id="ARBA00023002"/>
    </source>
</evidence>
<dbReference type="SUPFAM" id="SSF51197">
    <property type="entry name" value="Clavaminate synthase-like"/>
    <property type="match status" value="1"/>
</dbReference>
<dbReference type="InterPro" id="IPR004574">
    <property type="entry name" value="Alkb"/>
</dbReference>
<gene>
    <name evidence="8" type="ORF">KSP39_PZI015640</name>
</gene>
<proteinExistence type="inferred from homology"/>
<dbReference type="GO" id="GO:0035513">
    <property type="term" value="P:oxidative RNA demethylation"/>
    <property type="evidence" value="ECO:0007669"/>
    <property type="project" value="TreeGrafter"/>
</dbReference>
<dbReference type="AlphaFoldDB" id="A0AAP0B933"/>
<keyword evidence="2 6" id="KW-0479">Metal-binding</keyword>
<name>A0AAP0B933_9ASPA</name>
<dbReference type="Gene3D" id="2.60.120.590">
    <property type="entry name" value="Alpha-ketoglutarate-dependent dioxygenase AlkB-like"/>
    <property type="match status" value="1"/>
</dbReference>
<dbReference type="InterPro" id="IPR037151">
    <property type="entry name" value="AlkB-like_sf"/>
</dbReference>
<evidence type="ECO:0000313" key="9">
    <source>
        <dbReference type="Proteomes" id="UP001418222"/>
    </source>
</evidence>
<comment type="caution">
    <text evidence="8">The sequence shown here is derived from an EMBL/GenBank/DDBJ whole genome shotgun (WGS) entry which is preliminary data.</text>
</comment>
<dbReference type="GO" id="GO:0035516">
    <property type="term" value="F:broad specificity oxidative DNA demethylase activity"/>
    <property type="evidence" value="ECO:0007669"/>
    <property type="project" value="TreeGrafter"/>
</dbReference>
<keyword evidence="4" id="KW-0560">Oxidoreductase</keyword>
<dbReference type="PANTHER" id="PTHR16557:SF11">
    <property type="entry name" value="ALPHA-KETOGLUTARATE-DEPENDENT DIOXYGENASE ALKB"/>
    <property type="match status" value="1"/>
</dbReference>